<dbReference type="EMBL" id="BMIA01000001">
    <property type="protein sequence ID" value="GGH25454.1"/>
    <property type="molecule type" value="Genomic_DNA"/>
</dbReference>
<protein>
    <recommendedName>
        <fullName evidence="4">DUF4410 domain-containing protein</fullName>
    </recommendedName>
</protein>
<accession>A0ABQ1YIE1</accession>
<comment type="caution">
    <text evidence="2">The sequence shown here is derived from an EMBL/GenBank/DDBJ whole genome shotgun (WGS) entry which is preliminary data.</text>
</comment>
<keyword evidence="3" id="KW-1185">Reference proteome</keyword>
<evidence type="ECO:0000256" key="1">
    <source>
        <dbReference type="SAM" id="Phobius"/>
    </source>
</evidence>
<feature type="transmembrane region" description="Helical" evidence="1">
    <location>
        <begin position="265"/>
        <end position="283"/>
    </location>
</feature>
<gene>
    <name evidence="2" type="ORF">GCM10007423_09670</name>
</gene>
<keyword evidence="1" id="KW-1133">Transmembrane helix</keyword>
<sequence>MKTFVTTVFAILLFLFVCIERRSTKGTINPIIGDISFEKKYGTAPDADTDDNLRIAAHLEYAEKELRMRDVSKLSVEMRSKRLHMLDLLHEYRTAGVFPKNYELKERKPCFIDQNGTICAVGYLVEQTAGRAAAEDINSRHKYATIFEMKDVKVDEWIAESGLSKEECAMIQPQYSPGGAQNVNNVKPAYAISSTLLMGVNVASTTVNGIQIATGSMRGGAPALGIIGGTGQITLGIIGFKKKIDGGGMLRTTGYGSSSQRGVSMVNMALGSLTVGMSIWNIVSNKKAIEKRAAWDLRSFPEANGKSGVALSFTRKF</sequence>
<proteinExistence type="predicted"/>
<name>A0ABQ1YIE1_9BACT</name>
<reference evidence="3" key="1">
    <citation type="journal article" date="2019" name="Int. J. Syst. Evol. Microbiol.">
        <title>The Global Catalogue of Microorganisms (GCM) 10K type strain sequencing project: providing services to taxonomists for standard genome sequencing and annotation.</title>
        <authorList>
            <consortium name="The Broad Institute Genomics Platform"/>
            <consortium name="The Broad Institute Genome Sequencing Center for Infectious Disease"/>
            <person name="Wu L."/>
            <person name="Ma J."/>
        </authorList>
    </citation>
    <scope>NUCLEOTIDE SEQUENCE [LARGE SCALE GENOMIC DNA]</scope>
    <source>
        <strain evidence="3">CGMCC 1.15288</strain>
    </source>
</reference>
<organism evidence="2 3">
    <name type="scientific">Dyadobacter endophyticus</name>
    <dbReference type="NCBI Taxonomy" id="1749036"/>
    <lineage>
        <taxon>Bacteria</taxon>
        <taxon>Pseudomonadati</taxon>
        <taxon>Bacteroidota</taxon>
        <taxon>Cytophagia</taxon>
        <taxon>Cytophagales</taxon>
        <taxon>Spirosomataceae</taxon>
        <taxon>Dyadobacter</taxon>
    </lineage>
</organism>
<evidence type="ECO:0000313" key="2">
    <source>
        <dbReference type="EMBL" id="GGH25454.1"/>
    </source>
</evidence>
<keyword evidence="1" id="KW-0472">Membrane</keyword>
<dbReference type="RefSeq" id="WP_188929189.1">
    <property type="nucleotide sequence ID" value="NZ_BMIA01000001.1"/>
</dbReference>
<keyword evidence="1" id="KW-0812">Transmembrane</keyword>
<evidence type="ECO:0008006" key="4">
    <source>
        <dbReference type="Google" id="ProtNLM"/>
    </source>
</evidence>
<evidence type="ECO:0000313" key="3">
    <source>
        <dbReference type="Proteomes" id="UP000600214"/>
    </source>
</evidence>
<dbReference type="Proteomes" id="UP000600214">
    <property type="component" value="Unassembled WGS sequence"/>
</dbReference>